<dbReference type="Gene3D" id="2.60.40.10">
    <property type="entry name" value="Immunoglobulins"/>
    <property type="match status" value="1"/>
</dbReference>
<dbReference type="EC" id="3.2.1.21" evidence="7"/>
<dbReference type="InterPro" id="IPR001764">
    <property type="entry name" value="Glyco_hydro_3_N"/>
</dbReference>
<keyword evidence="2 4" id="KW-0378">Hydrolase</keyword>
<dbReference type="SUPFAM" id="SSF51445">
    <property type="entry name" value="(Trans)glycosidases"/>
    <property type="match status" value="1"/>
</dbReference>
<accession>A0ABU0TIK8</accession>
<evidence type="ECO:0000256" key="2">
    <source>
        <dbReference type="ARBA" id="ARBA00022801"/>
    </source>
</evidence>
<evidence type="ECO:0000256" key="4">
    <source>
        <dbReference type="RuleBase" id="RU361161"/>
    </source>
</evidence>
<evidence type="ECO:0000256" key="3">
    <source>
        <dbReference type="ARBA" id="ARBA00023277"/>
    </source>
</evidence>
<dbReference type="Gene3D" id="3.20.20.300">
    <property type="entry name" value="Glycoside hydrolase, family 3, N-terminal domain"/>
    <property type="match status" value="1"/>
</dbReference>
<dbReference type="InterPro" id="IPR050288">
    <property type="entry name" value="Cellulose_deg_GH3"/>
</dbReference>
<dbReference type="PRINTS" id="PR00133">
    <property type="entry name" value="GLHYDRLASE3"/>
</dbReference>
<keyword evidence="4 7" id="KW-0326">Glycosidase</keyword>
<dbReference type="InterPro" id="IPR002772">
    <property type="entry name" value="Glyco_hydro_3_C"/>
</dbReference>
<protein>
    <submittedName>
        <fullName evidence="7">Beta-glucosidase</fullName>
        <ecNumber evidence="7">3.2.1.21</ecNumber>
    </submittedName>
</protein>
<dbReference type="RefSeq" id="WP_307449974.1">
    <property type="nucleotide sequence ID" value="NZ_JAUTAL010000001.1"/>
</dbReference>
<feature type="domain" description="Fibronectin type III-like" evidence="6">
    <location>
        <begin position="671"/>
        <end position="742"/>
    </location>
</feature>
<dbReference type="PROSITE" id="PS00775">
    <property type="entry name" value="GLYCOSYL_HYDROL_F3"/>
    <property type="match status" value="1"/>
</dbReference>
<dbReference type="InterPro" id="IPR036962">
    <property type="entry name" value="Glyco_hydro_3_N_sf"/>
</dbReference>
<keyword evidence="3" id="KW-0119">Carbohydrate metabolism</keyword>
<comment type="similarity">
    <text evidence="1 4">Belongs to the glycosyl hydrolase 3 family.</text>
</comment>
<dbReference type="GO" id="GO:0008422">
    <property type="term" value="F:beta-glucosidase activity"/>
    <property type="evidence" value="ECO:0007669"/>
    <property type="project" value="UniProtKB-EC"/>
</dbReference>
<dbReference type="Pfam" id="PF00933">
    <property type="entry name" value="Glyco_hydro_3"/>
    <property type="match status" value="1"/>
</dbReference>
<name>A0ABU0TIK8_9FLAO</name>
<proteinExistence type="inferred from homology"/>
<dbReference type="InterPro" id="IPR026891">
    <property type="entry name" value="Fn3-like"/>
</dbReference>
<dbReference type="PANTHER" id="PTHR42715">
    <property type="entry name" value="BETA-GLUCOSIDASE"/>
    <property type="match status" value="1"/>
</dbReference>
<dbReference type="Proteomes" id="UP001225072">
    <property type="component" value="Unassembled WGS sequence"/>
</dbReference>
<evidence type="ECO:0000259" key="6">
    <source>
        <dbReference type="SMART" id="SM01217"/>
    </source>
</evidence>
<keyword evidence="5" id="KW-0732">Signal</keyword>
<dbReference type="Gene3D" id="3.40.50.1700">
    <property type="entry name" value="Glycoside hydrolase family 3 C-terminal domain"/>
    <property type="match status" value="1"/>
</dbReference>
<evidence type="ECO:0000313" key="7">
    <source>
        <dbReference type="EMBL" id="MDQ1096867.1"/>
    </source>
</evidence>
<evidence type="ECO:0000256" key="5">
    <source>
        <dbReference type="SAM" id="SignalP"/>
    </source>
</evidence>
<dbReference type="EMBL" id="JAUTAL010000001">
    <property type="protein sequence ID" value="MDQ1096867.1"/>
    <property type="molecule type" value="Genomic_DNA"/>
</dbReference>
<evidence type="ECO:0000313" key="8">
    <source>
        <dbReference type="Proteomes" id="UP001225072"/>
    </source>
</evidence>
<dbReference type="SUPFAM" id="SSF52279">
    <property type="entry name" value="Beta-D-glucan exohydrolase, C-terminal domain"/>
    <property type="match status" value="1"/>
</dbReference>
<dbReference type="PANTHER" id="PTHR42715:SF10">
    <property type="entry name" value="BETA-GLUCOSIDASE"/>
    <property type="match status" value="1"/>
</dbReference>
<dbReference type="InterPro" id="IPR013783">
    <property type="entry name" value="Ig-like_fold"/>
</dbReference>
<dbReference type="SMART" id="SM01217">
    <property type="entry name" value="Fn3_like"/>
    <property type="match status" value="1"/>
</dbReference>
<reference evidence="7 8" key="1">
    <citation type="submission" date="2023-07" db="EMBL/GenBank/DDBJ databases">
        <title>Functional and genomic diversity of the sorghum phyllosphere microbiome.</title>
        <authorList>
            <person name="Shade A."/>
        </authorList>
    </citation>
    <scope>NUCLEOTIDE SEQUENCE [LARGE SCALE GENOMIC DNA]</scope>
    <source>
        <strain evidence="7 8">SORGH_AS_1064</strain>
    </source>
</reference>
<sequence>MRFSYISFIFVSTVSVAVSAQQSQLGKTAVKDVVRSMSIEEKARLLVGTGMPGWVGLTKLPDPPKMKVPGSAGKNQAFPKYHIPELILADGPAGLRIRPERDGSTQKYYATAFPVATALASSWNPELVKEIGYAIGNETKEYGVDLLLAPGMNIQRNPLNGRNFEYFSEDPLISGTMASAYVNGVQSNGVGATLKHFAANNQESNRFGVNEHISQRALREIYLKGFEIAVKNAQPWAIMTSYNKINGVYASENKDLLTGILRDEWKFNGLVMTDWFGGYGSEDEVRANKVSDVAAQINAGNDWLMPGTPQQIEEVIRQAKSGKLTQSAMDESAGRILKIIVQSPVFGNYRYSDHPDLKAHAQIARQAATESMVLLENKNNSLPVKLNGKKIALFGNTSYNFISGGTGSGDVNEAYVISLMEGLKNKGSEIDRRLSVKYLPYIRREDSLQIERRKREGGLSKYIRIREMDFSDQEIVKASEENDFAIFTIGRNAGESGDRPVSDFYLQDDEKSMIEKISRAFHGKNKKFIIIMNIGGVIETQSWKDLADAVLLSWQPGQEAGDAVAEILSGKVNPSGKLAQTFPRDYKDVPSAGSFPGTPADFPLNSVYNEGIYVGYRYYDTFHVPVAYPFGYGLSYSSFAFSGLETKDDPAAKMLRVSFTVTNTGKVQGKEVAQVYISAPKGSLDHPLQELKSFVKTENLQPGKSQSFSMSIPYYDLSSFNSVTSSWEMAPGNYEVRLGNSSQNIVLKKSLRISVSEVILKTGNLMKPDVKFQEIKN</sequence>
<dbReference type="InterPro" id="IPR036881">
    <property type="entry name" value="Glyco_hydro_3_C_sf"/>
</dbReference>
<dbReference type="Pfam" id="PF01915">
    <property type="entry name" value="Glyco_hydro_3_C"/>
    <property type="match status" value="1"/>
</dbReference>
<keyword evidence="8" id="KW-1185">Reference proteome</keyword>
<dbReference type="Pfam" id="PF14310">
    <property type="entry name" value="Fn3-like"/>
    <property type="match status" value="1"/>
</dbReference>
<gene>
    <name evidence="7" type="ORF">QE404_002014</name>
</gene>
<feature type="signal peptide" evidence="5">
    <location>
        <begin position="1"/>
        <end position="20"/>
    </location>
</feature>
<dbReference type="InterPro" id="IPR019800">
    <property type="entry name" value="Glyco_hydro_3_AS"/>
</dbReference>
<evidence type="ECO:0000256" key="1">
    <source>
        <dbReference type="ARBA" id="ARBA00005336"/>
    </source>
</evidence>
<feature type="chain" id="PRO_5046273776" evidence="5">
    <location>
        <begin position="21"/>
        <end position="777"/>
    </location>
</feature>
<dbReference type="InterPro" id="IPR017853">
    <property type="entry name" value="GH"/>
</dbReference>
<comment type="caution">
    <text evidence="7">The sequence shown here is derived from an EMBL/GenBank/DDBJ whole genome shotgun (WGS) entry which is preliminary data.</text>
</comment>
<organism evidence="7 8">
    <name type="scientific">Chryseobacterium camelliae</name>
    <dbReference type="NCBI Taxonomy" id="1265445"/>
    <lineage>
        <taxon>Bacteria</taxon>
        <taxon>Pseudomonadati</taxon>
        <taxon>Bacteroidota</taxon>
        <taxon>Flavobacteriia</taxon>
        <taxon>Flavobacteriales</taxon>
        <taxon>Weeksellaceae</taxon>
        <taxon>Chryseobacterium group</taxon>
        <taxon>Chryseobacterium</taxon>
    </lineage>
</organism>